<dbReference type="Proteomes" id="UP000265703">
    <property type="component" value="Unassembled WGS sequence"/>
</dbReference>
<reference evidence="1 2" key="1">
    <citation type="submission" date="2018-06" db="EMBL/GenBank/DDBJ databases">
        <title>Comparative genomics reveals the genomic features of Rhizophagus irregularis, R. cerebriforme, R. diaphanum and Gigaspora rosea, and their symbiotic lifestyle signature.</title>
        <authorList>
            <person name="Morin E."/>
            <person name="San Clemente H."/>
            <person name="Chen E.C.H."/>
            <person name="De La Providencia I."/>
            <person name="Hainaut M."/>
            <person name="Kuo A."/>
            <person name="Kohler A."/>
            <person name="Murat C."/>
            <person name="Tang N."/>
            <person name="Roy S."/>
            <person name="Loubradou J."/>
            <person name="Henrissat B."/>
            <person name="Grigoriev I.V."/>
            <person name="Corradi N."/>
            <person name="Roux C."/>
            <person name="Martin F.M."/>
        </authorList>
    </citation>
    <scope>NUCLEOTIDE SEQUENCE [LARGE SCALE GENOMIC DNA]</scope>
    <source>
        <strain evidence="1 2">DAOM 227022</strain>
    </source>
</reference>
<keyword evidence="2" id="KW-1185">Reference proteome</keyword>
<evidence type="ECO:0000313" key="2">
    <source>
        <dbReference type="Proteomes" id="UP000265703"/>
    </source>
</evidence>
<organism evidence="1 2">
    <name type="scientific">Glomus cerebriforme</name>
    <dbReference type="NCBI Taxonomy" id="658196"/>
    <lineage>
        <taxon>Eukaryota</taxon>
        <taxon>Fungi</taxon>
        <taxon>Fungi incertae sedis</taxon>
        <taxon>Mucoromycota</taxon>
        <taxon>Glomeromycotina</taxon>
        <taxon>Glomeromycetes</taxon>
        <taxon>Glomerales</taxon>
        <taxon>Glomeraceae</taxon>
        <taxon>Glomus</taxon>
    </lineage>
</organism>
<protein>
    <submittedName>
        <fullName evidence="1">Uncharacterized protein</fullName>
    </submittedName>
</protein>
<comment type="caution">
    <text evidence="1">The sequence shown here is derived from an EMBL/GenBank/DDBJ whole genome shotgun (WGS) entry which is preliminary data.</text>
</comment>
<sequence length="107" mass="13088">MTTINNEDLQEKFSKDVFRKKRNKNVIRNLSNSDEMCQYGVDCRKKLCGLKHPQYFNHHLMLKYKKEIELEKHKRDFKKESRIFMHKYRNRELIKNILKVKSNKNGT</sequence>
<gene>
    <name evidence="1" type="ORF">C1645_831580</name>
</gene>
<accession>A0A397SJ44</accession>
<dbReference type="EMBL" id="QKYT01000460">
    <property type="protein sequence ID" value="RIA84919.1"/>
    <property type="molecule type" value="Genomic_DNA"/>
</dbReference>
<name>A0A397SJ44_9GLOM</name>
<evidence type="ECO:0000313" key="1">
    <source>
        <dbReference type="EMBL" id="RIA84919.1"/>
    </source>
</evidence>
<dbReference type="OrthoDB" id="752362at2759"/>
<dbReference type="AlphaFoldDB" id="A0A397SJ44"/>
<proteinExistence type="predicted"/>